<evidence type="ECO:0000256" key="6">
    <source>
        <dbReference type="ARBA" id="ARBA00015655"/>
    </source>
</evidence>
<dbReference type="SUPFAM" id="SSF53244">
    <property type="entry name" value="MurD-like peptide ligases, peptide-binding domain"/>
    <property type="match status" value="1"/>
</dbReference>
<dbReference type="PANTHER" id="PTHR43692">
    <property type="entry name" value="UDP-N-ACETYLMURAMOYLALANINE--D-GLUTAMATE LIGASE"/>
    <property type="match status" value="1"/>
</dbReference>
<evidence type="ECO:0000256" key="15">
    <source>
        <dbReference type="ARBA" id="ARBA00032324"/>
    </source>
</evidence>
<keyword evidence="7 17" id="KW-0963">Cytoplasm</keyword>
<evidence type="ECO:0000256" key="17">
    <source>
        <dbReference type="HAMAP-Rule" id="MF_00639"/>
    </source>
</evidence>
<dbReference type="GO" id="GO:0005737">
    <property type="term" value="C:cytoplasm"/>
    <property type="evidence" value="ECO:0007669"/>
    <property type="project" value="UniProtKB-SubCell"/>
</dbReference>
<evidence type="ECO:0000256" key="11">
    <source>
        <dbReference type="ARBA" id="ARBA00022960"/>
    </source>
</evidence>
<evidence type="ECO:0000256" key="3">
    <source>
        <dbReference type="ARBA" id="ARBA00004752"/>
    </source>
</evidence>
<dbReference type="SUPFAM" id="SSF53623">
    <property type="entry name" value="MurD-like peptide ligases, catalytic domain"/>
    <property type="match status" value="1"/>
</dbReference>
<comment type="function">
    <text evidence="1 17 18">Cell wall formation. Catalyzes the addition of glutamate to the nucleotide precursor UDP-N-acetylmuramoyl-L-alanine (UMA).</text>
</comment>
<keyword evidence="10 17" id="KW-0067">ATP-binding</keyword>
<dbReference type="RefSeq" id="WP_366924817.1">
    <property type="nucleotide sequence ID" value="NZ_CP121694.1"/>
</dbReference>
<dbReference type="Pfam" id="PF08245">
    <property type="entry name" value="Mur_ligase_M"/>
    <property type="match status" value="1"/>
</dbReference>
<dbReference type="PANTHER" id="PTHR43692:SF1">
    <property type="entry name" value="UDP-N-ACETYLMURAMOYLALANINE--D-GLUTAMATE LIGASE"/>
    <property type="match status" value="1"/>
</dbReference>
<evidence type="ECO:0000313" key="22">
    <source>
        <dbReference type="Proteomes" id="UP001329915"/>
    </source>
</evidence>
<dbReference type="GO" id="GO:0008764">
    <property type="term" value="F:UDP-N-acetylmuramoylalanine-D-glutamate ligase activity"/>
    <property type="evidence" value="ECO:0007669"/>
    <property type="project" value="UniProtKB-UniRule"/>
</dbReference>
<dbReference type="GO" id="GO:0005524">
    <property type="term" value="F:ATP binding"/>
    <property type="evidence" value="ECO:0007669"/>
    <property type="project" value="UniProtKB-UniRule"/>
</dbReference>
<evidence type="ECO:0000256" key="7">
    <source>
        <dbReference type="ARBA" id="ARBA00022490"/>
    </source>
</evidence>
<evidence type="ECO:0000256" key="10">
    <source>
        <dbReference type="ARBA" id="ARBA00022840"/>
    </source>
</evidence>
<dbReference type="GO" id="GO:0051301">
    <property type="term" value="P:cell division"/>
    <property type="evidence" value="ECO:0007669"/>
    <property type="project" value="UniProtKB-KW"/>
</dbReference>
<evidence type="ECO:0000256" key="12">
    <source>
        <dbReference type="ARBA" id="ARBA00022984"/>
    </source>
</evidence>
<dbReference type="InterPro" id="IPR013221">
    <property type="entry name" value="Mur_ligase_cen"/>
</dbReference>
<evidence type="ECO:0000259" key="20">
    <source>
        <dbReference type="Pfam" id="PF08245"/>
    </source>
</evidence>
<dbReference type="Gene3D" id="3.40.50.720">
    <property type="entry name" value="NAD(P)-binding Rossmann-like Domain"/>
    <property type="match status" value="1"/>
</dbReference>
<name>A0AAU0UP79_9FIRM</name>
<evidence type="ECO:0000256" key="13">
    <source>
        <dbReference type="ARBA" id="ARBA00023316"/>
    </source>
</evidence>
<keyword evidence="17 18" id="KW-0132">Cell division</keyword>
<dbReference type="InterPro" id="IPR004101">
    <property type="entry name" value="Mur_ligase_C"/>
</dbReference>
<evidence type="ECO:0000256" key="18">
    <source>
        <dbReference type="RuleBase" id="RU003664"/>
    </source>
</evidence>
<feature type="binding site" evidence="17">
    <location>
        <begin position="114"/>
        <end position="120"/>
    </location>
    <ligand>
        <name>ATP</name>
        <dbReference type="ChEBI" id="CHEBI:30616"/>
    </ligand>
</feature>
<dbReference type="SUPFAM" id="SSF51984">
    <property type="entry name" value="MurCD N-terminal domain"/>
    <property type="match status" value="1"/>
</dbReference>
<evidence type="ECO:0000256" key="14">
    <source>
        <dbReference type="ARBA" id="ARBA00030398"/>
    </source>
</evidence>
<comment type="pathway">
    <text evidence="3 17 18">Cell wall biogenesis; peptidoglycan biosynthesis.</text>
</comment>
<dbReference type="InterPro" id="IPR005762">
    <property type="entry name" value="MurD"/>
</dbReference>
<comment type="similarity">
    <text evidence="4 17">Belongs to the MurCDEF family.</text>
</comment>
<feature type="domain" description="Mur ligase central" evidence="20">
    <location>
        <begin position="112"/>
        <end position="288"/>
    </location>
</feature>
<dbReference type="NCBIfam" id="TIGR01087">
    <property type="entry name" value="murD"/>
    <property type="match status" value="1"/>
</dbReference>
<dbReference type="EMBL" id="CP121694">
    <property type="protein sequence ID" value="WRO21997.1"/>
    <property type="molecule type" value="Genomic_DNA"/>
</dbReference>
<dbReference type="Gene3D" id="3.90.190.20">
    <property type="entry name" value="Mur ligase, C-terminal domain"/>
    <property type="match status" value="1"/>
</dbReference>
<keyword evidence="12 17" id="KW-0573">Peptidoglycan synthesis</keyword>
<proteinExistence type="inferred from homology"/>
<reference evidence="21 22" key="1">
    <citation type="submission" date="2023-04" db="EMBL/GenBank/DDBJ databases">
        <authorList>
            <person name="Hsu D."/>
        </authorList>
    </citation>
    <scope>NUCLEOTIDE SEQUENCE [LARGE SCALE GENOMIC DNA]</scope>
    <source>
        <strain evidence="21 22">MK1</strain>
    </source>
</reference>
<comment type="subcellular location">
    <subcellularLocation>
        <location evidence="2 17 18">Cytoplasm</location>
    </subcellularLocation>
</comment>
<keyword evidence="8 17" id="KW-0436">Ligase</keyword>
<dbReference type="Pfam" id="PF02875">
    <property type="entry name" value="Mur_ligase_C"/>
    <property type="match status" value="1"/>
</dbReference>
<dbReference type="Gene3D" id="3.40.1190.10">
    <property type="entry name" value="Mur-like, catalytic domain"/>
    <property type="match status" value="1"/>
</dbReference>
<gene>
    <name evidence="17 21" type="primary">murD</name>
    <name evidence="21" type="ORF">MFMK1_001818</name>
</gene>
<evidence type="ECO:0000256" key="9">
    <source>
        <dbReference type="ARBA" id="ARBA00022741"/>
    </source>
</evidence>
<dbReference type="KEGG" id="dbc:MFMK1_001818"/>
<keyword evidence="13 17" id="KW-0961">Cell wall biogenesis/degradation</keyword>
<keyword evidence="17 18" id="KW-0131">Cell cycle</keyword>
<evidence type="ECO:0000256" key="4">
    <source>
        <dbReference type="ARBA" id="ARBA00010416"/>
    </source>
</evidence>
<dbReference type="Proteomes" id="UP001329915">
    <property type="component" value="Chromosome"/>
</dbReference>
<evidence type="ECO:0000256" key="8">
    <source>
        <dbReference type="ARBA" id="ARBA00022598"/>
    </source>
</evidence>
<keyword evidence="9 17" id="KW-0547">Nucleotide-binding</keyword>
<evidence type="ECO:0000256" key="5">
    <source>
        <dbReference type="ARBA" id="ARBA00012212"/>
    </source>
</evidence>
<dbReference type="GO" id="GO:0008360">
    <property type="term" value="P:regulation of cell shape"/>
    <property type="evidence" value="ECO:0007669"/>
    <property type="project" value="UniProtKB-KW"/>
</dbReference>
<accession>A0AAU0UP79</accession>
<dbReference type="AlphaFoldDB" id="A0AAU0UP79"/>
<keyword evidence="11 17" id="KW-0133">Cell shape</keyword>
<organism evidence="21 22">
    <name type="scientific">Metallumcola ferriviriculae</name>
    <dbReference type="NCBI Taxonomy" id="3039180"/>
    <lineage>
        <taxon>Bacteria</taxon>
        <taxon>Bacillati</taxon>
        <taxon>Bacillota</taxon>
        <taxon>Clostridia</taxon>
        <taxon>Neomoorellales</taxon>
        <taxon>Desulfitibacteraceae</taxon>
        <taxon>Metallumcola</taxon>
    </lineage>
</organism>
<dbReference type="InterPro" id="IPR036565">
    <property type="entry name" value="Mur-like_cat_sf"/>
</dbReference>
<evidence type="ECO:0000313" key="21">
    <source>
        <dbReference type="EMBL" id="WRO21997.1"/>
    </source>
</evidence>
<evidence type="ECO:0000256" key="16">
    <source>
        <dbReference type="ARBA" id="ARBA00047632"/>
    </source>
</evidence>
<keyword evidence="22" id="KW-1185">Reference proteome</keyword>
<feature type="domain" description="Mur ligase C-terminal" evidence="19">
    <location>
        <begin position="311"/>
        <end position="425"/>
    </location>
</feature>
<dbReference type="InterPro" id="IPR036615">
    <property type="entry name" value="Mur_ligase_C_dom_sf"/>
</dbReference>
<dbReference type="GO" id="GO:0071555">
    <property type="term" value="P:cell wall organization"/>
    <property type="evidence" value="ECO:0007669"/>
    <property type="project" value="UniProtKB-KW"/>
</dbReference>
<protein>
    <recommendedName>
        <fullName evidence="6 17">UDP-N-acetylmuramoylalanine--D-glutamate ligase</fullName>
        <ecNumber evidence="5 17">6.3.2.9</ecNumber>
    </recommendedName>
    <alternativeName>
        <fullName evidence="15 17">D-glutamic acid-adding enzyme</fullName>
    </alternativeName>
    <alternativeName>
        <fullName evidence="14 17">UDP-N-acetylmuramoyl-L-alanyl-D-glutamate synthetase</fullName>
    </alternativeName>
</protein>
<evidence type="ECO:0000256" key="2">
    <source>
        <dbReference type="ARBA" id="ARBA00004496"/>
    </source>
</evidence>
<evidence type="ECO:0000259" key="19">
    <source>
        <dbReference type="Pfam" id="PF02875"/>
    </source>
</evidence>
<dbReference type="EC" id="6.3.2.9" evidence="5 17"/>
<comment type="catalytic activity">
    <reaction evidence="16 17 18">
        <text>UDP-N-acetyl-alpha-D-muramoyl-L-alanine + D-glutamate + ATP = UDP-N-acetyl-alpha-D-muramoyl-L-alanyl-D-glutamate + ADP + phosphate + H(+)</text>
        <dbReference type="Rhea" id="RHEA:16429"/>
        <dbReference type="ChEBI" id="CHEBI:15378"/>
        <dbReference type="ChEBI" id="CHEBI:29986"/>
        <dbReference type="ChEBI" id="CHEBI:30616"/>
        <dbReference type="ChEBI" id="CHEBI:43474"/>
        <dbReference type="ChEBI" id="CHEBI:83898"/>
        <dbReference type="ChEBI" id="CHEBI:83900"/>
        <dbReference type="ChEBI" id="CHEBI:456216"/>
        <dbReference type="EC" id="6.3.2.9"/>
    </reaction>
</comment>
<dbReference type="Pfam" id="PF21799">
    <property type="entry name" value="MurD-like_N"/>
    <property type="match status" value="1"/>
</dbReference>
<sequence length="450" mass="48325">MELKKSKVLVVGMARSGVAAATMLAREAAIVTICDIKQADALQEPINNLSRADIEIVTGGYPPVEGNFDLVIASPGVPADVQPFIQAANVGIPVWSELELAALFIQGPIVAVTGTNGKTTTTALIGEMFIQAGVPTVVGGNIGTPLVGEVQKTTDKHVTVAEVSSFQLEWVEKFHPRVAVILNITPDHLDRHGTMENYIATKARIFKAQNLADYTVLNYDDPKVRKLAAEASGQVIFFSSKHTLKTGVSVDNGFITIKQEEDLQVISVEEVGIKGAHNIDNALAAVAAGWALGLTAAQLKETLAAFPGVEHRLEFVREINQVRYINDSKGTNPDASIKALEAFPNPIILIAGGKNKGSDFSEFAQLIKARAKDVILLGEAADEIQHALSNIGFTRVHQVSDYQRAVPLAEELAEPGDIVLLSPACASWDMFGSYEERGKLFKELVNSLRG</sequence>
<dbReference type="HAMAP" id="MF_00639">
    <property type="entry name" value="MurD"/>
    <property type="match status" value="1"/>
</dbReference>
<dbReference type="GO" id="GO:0009252">
    <property type="term" value="P:peptidoglycan biosynthetic process"/>
    <property type="evidence" value="ECO:0007669"/>
    <property type="project" value="UniProtKB-UniRule"/>
</dbReference>
<evidence type="ECO:0000256" key="1">
    <source>
        <dbReference type="ARBA" id="ARBA00002734"/>
    </source>
</evidence>